<reference evidence="2 3" key="1">
    <citation type="submission" date="2023-02" db="EMBL/GenBank/DDBJ databases">
        <title>Entomopathogenic bacteria.</title>
        <authorList>
            <person name="Machado R.A."/>
        </authorList>
    </citation>
    <scope>NUCLEOTIDE SEQUENCE [LARGE SCALE GENOMIC DNA]</scope>
    <source>
        <strain evidence="2 3">XENO-10</strain>
    </source>
</reference>
<dbReference type="RefSeq" id="WP_273556515.1">
    <property type="nucleotide sequence ID" value="NZ_JAQRFI010000070.1"/>
</dbReference>
<keyword evidence="1" id="KW-1133">Transmembrane helix</keyword>
<gene>
    <name evidence="2" type="ORF">PSI23_18830</name>
</gene>
<organism evidence="2 3">
    <name type="scientific">Xenorhabdus yunnanensis</name>
    <dbReference type="NCBI Taxonomy" id="3025878"/>
    <lineage>
        <taxon>Bacteria</taxon>
        <taxon>Pseudomonadati</taxon>
        <taxon>Pseudomonadota</taxon>
        <taxon>Gammaproteobacteria</taxon>
        <taxon>Enterobacterales</taxon>
        <taxon>Morganellaceae</taxon>
        <taxon>Xenorhabdus</taxon>
    </lineage>
</organism>
<evidence type="ECO:0008006" key="4">
    <source>
        <dbReference type="Google" id="ProtNLM"/>
    </source>
</evidence>
<comment type="caution">
    <text evidence="2">The sequence shown here is derived from an EMBL/GenBank/DDBJ whole genome shotgun (WGS) entry which is preliminary data.</text>
</comment>
<evidence type="ECO:0000313" key="2">
    <source>
        <dbReference type="EMBL" id="MDC9591285.1"/>
    </source>
</evidence>
<proteinExistence type="predicted"/>
<name>A0ABT5LNC1_9GAMM</name>
<feature type="transmembrane region" description="Helical" evidence="1">
    <location>
        <begin position="195"/>
        <end position="217"/>
    </location>
</feature>
<evidence type="ECO:0000313" key="3">
    <source>
        <dbReference type="Proteomes" id="UP001217178"/>
    </source>
</evidence>
<evidence type="ECO:0000256" key="1">
    <source>
        <dbReference type="SAM" id="Phobius"/>
    </source>
</evidence>
<dbReference type="Proteomes" id="UP001217178">
    <property type="component" value="Unassembled WGS sequence"/>
</dbReference>
<protein>
    <recommendedName>
        <fullName evidence="4">Inner membrane protein yafU</fullName>
    </recommendedName>
</protein>
<keyword evidence="1" id="KW-0812">Transmembrane</keyword>
<feature type="transmembrane region" description="Helical" evidence="1">
    <location>
        <begin position="223"/>
        <end position="252"/>
    </location>
</feature>
<accession>A0ABT5LNC1</accession>
<keyword evidence="3" id="KW-1185">Reference proteome</keyword>
<dbReference type="EMBL" id="JAQRFI010000070">
    <property type="protein sequence ID" value="MDC9591285.1"/>
    <property type="molecule type" value="Genomic_DNA"/>
</dbReference>
<keyword evidence="1" id="KW-0472">Membrane</keyword>
<sequence length="296" mass="32748">MSRSEFERAFMDGQVVLDNGKLKPLTHMKEYRKKQYAELERKLSDKENEEHYALITLEEALGFLKSALCKDGTHKAWKDKIFACTDPASSFAGNMMELVGVMKIINEFRSLGVEAKEYKGRGGATHIKITGKQSVRKFITGTNYRLDNQKILKIGIGSKSIANGIVSGAKFCIYFSLAYRAIEFMTKDEYALAEFLGNVTVDAAKLLITTLLTAAVGKVASSYFLAAGVSIIGVSAGLFFIGVGIAVALYYLDNELGISDKVINAIREADEKIPGDYYEINRQSMALSMPAIWPWN</sequence>